<dbReference type="RefSeq" id="WP_005220120.1">
    <property type="nucleotide sequence ID" value="NZ_KI392040.1"/>
</dbReference>
<accession>C3XJG5</accession>
<proteinExistence type="predicted"/>
<protein>
    <submittedName>
        <fullName evidence="2">Uncharacterized protein</fullName>
    </submittedName>
</protein>
<dbReference type="HOGENOM" id="CLU_2990445_0_0_7"/>
<sequence>MKNYIHEVYIHAVISAEKLNELINSELDKKGKPKQKQSGSGAKNTTQPSPTQVFVNR</sequence>
<name>C3XJG5_9HELI</name>
<evidence type="ECO:0000313" key="2">
    <source>
        <dbReference type="EMBL" id="EEO25154.1"/>
    </source>
</evidence>
<dbReference type="Proteomes" id="UP000005085">
    <property type="component" value="Unassembled WGS sequence"/>
</dbReference>
<gene>
    <name evidence="2" type="ORF">HRAG_02211</name>
</gene>
<evidence type="ECO:0000313" key="3">
    <source>
        <dbReference type="Proteomes" id="UP000005085"/>
    </source>
</evidence>
<evidence type="ECO:0000256" key="1">
    <source>
        <dbReference type="SAM" id="MobiDB-lite"/>
    </source>
</evidence>
<feature type="compositionally biased region" description="Polar residues" evidence="1">
    <location>
        <begin position="44"/>
        <end position="57"/>
    </location>
</feature>
<organism evidence="2 3">
    <name type="scientific">Helicobacter bilis ATCC 43879</name>
    <dbReference type="NCBI Taxonomy" id="613026"/>
    <lineage>
        <taxon>Bacteria</taxon>
        <taxon>Pseudomonadati</taxon>
        <taxon>Campylobacterota</taxon>
        <taxon>Epsilonproteobacteria</taxon>
        <taxon>Campylobacterales</taxon>
        <taxon>Helicobacteraceae</taxon>
        <taxon>Helicobacter</taxon>
    </lineage>
</organism>
<reference evidence="2 3" key="1">
    <citation type="journal article" date="2014" name="Genome Announc.">
        <title>Draft genome sequences of six enterohepatic helicobacter species isolated from humans and one from rhesus macaques.</title>
        <authorList>
            <person name="Shen Z."/>
            <person name="Sheh A."/>
            <person name="Young S.K."/>
            <person name="Abouelliel A."/>
            <person name="Ward D.V."/>
            <person name="Earl A.M."/>
            <person name="Fox J.G."/>
        </authorList>
    </citation>
    <scope>NUCLEOTIDE SEQUENCE [LARGE SCALE GENOMIC DNA]</scope>
    <source>
        <strain evidence="2 3">ATCC 43879</strain>
    </source>
</reference>
<dbReference type="EMBL" id="ACDN02000061">
    <property type="protein sequence ID" value="EEO25154.1"/>
    <property type="molecule type" value="Genomic_DNA"/>
</dbReference>
<keyword evidence="3" id="KW-1185">Reference proteome</keyword>
<feature type="region of interest" description="Disordered" evidence="1">
    <location>
        <begin position="25"/>
        <end position="57"/>
    </location>
</feature>
<comment type="caution">
    <text evidence="2">The sequence shown here is derived from an EMBL/GenBank/DDBJ whole genome shotgun (WGS) entry which is preliminary data.</text>
</comment>
<dbReference type="AlphaFoldDB" id="C3XJG5"/>